<comment type="similarity">
    <text evidence="3">Belongs to the glycosyl hydrolase 5 (cellulase A) family.</text>
</comment>
<protein>
    <submittedName>
        <fullName evidence="6">Cellulase</fullName>
    </submittedName>
</protein>
<evidence type="ECO:0000256" key="1">
    <source>
        <dbReference type="ARBA" id="ARBA00022801"/>
    </source>
</evidence>
<dbReference type="InterPro" id="IPR017853">
    <property type="entry name" value="GH"/>
</dbReference>
<evidence type="ECO:0000313" key="6">
    <source>
        <dbReference type="EMBL" id="GHO83479.1"/>
    </source>
</evidence>
<keyword evidence="2 3" id="KW-0326">Glycosidase</keyword>
<dbReference type="PANTHER" id="PTHR34142:SF1">
    <property type="entry name" value="GLYCOSIDE HYDROLASE FAMILY 5 DOMAIN-CONTAINING PROTEIN"/>
    <property type="match status" value="1"/>
</dbReference>
<dbReference type="Proteomes" id="UP000635565">
    <property type="component" value="Unassembled WGS sequence"/>
</dbReference>
<dbReference type="RefSeq" id="WP_201361139.1">
    <property type="nucleotide sequence ID" value="NZ_BNJJ01000003.1"/>
</dbReference>
<name>A0ABQ3VCH1_9CHLR</name>
<accession>A0ABQ3VCH1</accession>
<gene>
    <name evidence="6" type="ORF">KSZ_14850</name>
</gene>
<keyword evidence="7" id="KW-1185">Reference proteome</keyword>
<evidence type="ECO:0000256" key="2">
    <source>
        <dbReference type="ARBA" id="ARBA00023295"/>
    </source>
</evidence>
<keyword evidence="4" id="KW-0732">Signal</keyword>
<dbReference type="EMBL" id="BNJJ01000003">
    <property type="protein sequence ID" value="GHO83479.1"/>
    <property type="molecule type" value="Genomic_DNA"/>
</dbReference>
<feature type="chain" id="PRO_5047282205" evidence="4">
    <location>
        <begin position="36"/>
        <end position="345"/>
    </location>
</feature>
<dbReference type="Gene3D" id="3.20.20.80">
    <property type="entry name" value="Glycosidases"/>
    <property type="match status" value="1"/>
</dbReference>
<dbReference type="SUPFAM" id="SSF51445">
    <property type="entry name" value="(Trans)glycosidases"/>
    <property type="match status" value="1"/>
</dbReference>
<evidence type="ECO:0000259" key="5">
    <source>
        <dbReference type="Pfam" id="PF00150"/>
    </source>
</evidence>
<reference evidence="6 7" key="1">
    <citation type="journal article" date="2021" name="Int. J. Syst. Evol. Microbiol.">
        <title>Reticulibacter mediterranei gen. nov., sp. nov., within the new family Reticulibacteraceae fam. nov., and Ktedonospora formicarum gen. nov., sp. nov., Ktedonobacter robiniae sp. nov., Dictyobacter formicarum sp. nov. and Dictyobacter arantiisoli sp. nov., belonging to the class Ktedonobacteria.</title>
        <authorList>
            <person name="Yabe S."/>
            <person name="Zheng Y."/>
            <person name="Wang C.M."/>
            <person name="Sakai Y."/>
            <person name="Abe K."/>
            <person name="Yokota A."/>
            <person name="Donadio S."/>
            <person name="Cavaletti L."/>
            <person name="Monciardini P."/>
        </authorList>
    </citation>
    <scope>NUCLEOTIDE SEQUENCE [LARGE SCALE GENOMIC DNA]</scope>
    <source>
        <strain evidence="6 7">SOSP1-9</strain>
    </source>
</reference>
<keyword evidence="1 3" id="KW-0378">Hydrolase</keyword>
<comment type="caution">
    <text evidence="6">The sequence shown here is derived from an EMBL/GenBank/DDBJ whole genome shotgun (WGS) entry which is preliminary data.</text>
</comment>
<proteinExistence type="inferred from homology"/>
<dbReference type="PANTHER" id="PTHR34142">
    <property type="entry name" value="ENDO-BETA-1,4-GLUCANASE A"/>
    <property type="match status" value="1"/>
</dbReference>
<sequence length="345" mass="38117">MFQQRKMQLACVVGAALMIAMLLVTQVVNIPTAHASTGNTVTPDQFRGVNWADPRDNFANDAVVPSGLSASDNYAMTYAKSRAIIKGFATNLSSNTVRLPINPYTVNGQFWNAYTGAIKAATDQGFKVILSYWEGTGSFKDGKIDDLTTFWQMWKTVTNKYHSNKLVYFEPMNEPHGYSDSEWANIVAQWISNYPLVSRSQIFVSGAGYNDHVTTVCADSRLDGTFVSLHNYGFWNPNQTSYDAWINDFKARIGSCASRTVVDEWGAPMTNGWNYNGPINNGYIAYVQAGTDLMNSWHLGSVYWPGLRNGDGYSMETLNGSGTALTLTNNNASGVSRLKHSYGLQ</sequence>
<evidence type="ECO:0000256" key="3">
    <source>
        <dbReference type="RuleBase" id="RU361153"/>
    </source>
</evidence>
<feature type="signal peptide" evidence="4">
    <location>
        <begin position="1"/>
        <end position="35"/>
    </location>
</feature>
<dbReference type="InterPro" id="IPR001547">
    <property type="entry name" value="Glyco_hydro_5"/>
</dbReference>
<feature type="domain" description="Glycoside hydrolase family 5" evidence="5">
    <location>
        <begin position="88"/>
        <end position="304"/>
    </location>
</feature>
<organism evidence="6 7">
    <name type="scientific">Dictyobacter formicarum</name>
    <dbReference type="NCBI Taxonomy" id="2778368"/>
    <lineage>
        <taxon>Bacteria</taxon>
        <taxon>Bacillati</taxon>
        <taxon>Chloroflexota</taxon>
        <taxon>Ktedonobacteria</taxon>
        <taxon>Ktedonobacterales</taxon>
        <taxon>Dictyobacteraceae</taxon>
        <taxon>Dictyobacter</taxon>
    </lineage>
</organism>
<dbReference type="Pfam" id="PF00150">
    <property type="entry name" value="Cellulase"/>
    <property type="match status" value="1"/>
</dbReference>
<evidence type="ECO:0000256" key="4">
    <source>
        <dbReference type="SAM" id="SignalP"/>
    </source>
</evidence>
<evidence type="ECO:0000313" key="7">
    <source>
        <dbReference type="Proteomes" id="UP000635565"/>
    </source>
</evidence>